<evidence type="ECO:0000313" key="2">
    <source>
        <dbReference type="EMBL" id="KUK78389.1"/>
    </source>
</evidence>
<organism evidence="2 3">
    <name type="scientific">Mesotoga prima</name>
    <dbReference type="NCBI Taxonomy" id="1184387"/>
    <lineage>
        <taxon>Bacteria</taxon>
        <taxon>Thermotogati</taxon>
        <taxon>Thermotogota</taxon>
        <taxon>Thermotogae</taxon>
        <taxon>Kosmotogales</taxon>
        <taxon>Kosmotogaceae</taxon>
        <taxon>Mesotoga</taxon>
    </lineage>
</organism>
<dbReference type="EMBL" id="LGGP01000380">
    <property type="protein sequence ID" value="KUK78389.1"/>
    <property type="molecule type" value="Genomic_DNA"/>
</dbReference>
<sequence>MKRYLFGAVAALIVLTAFAGCFKPEKTPENVRNYVEAVSDKWNQLFSNSLELISWDYHGTIADDNDLKETVELLTDHDSVRLFQIDITDPSFASVVLLSSIPSADQDDFSEAVEKLVELGQHRIRLNWKIISSGSEFTTVALVNEDNVVWDSVIGSVVIEEEEFSPVAGEQSGSVIIKWLWGTERGKITWSLECSGPPLACSYTSEAKIASGEARIETKLVKGEECCTLHYAWAYRTPTGSISIDWNPDTEQFDVEVSSWGSTGSGQGIFECCP</sequence>
<gene>
    <name evidence="2" type="ORF">XD94_1739</name>
</gene>
<proteinExistence type="predicted"/>
<evidence type="ECO:0000256" key="1">
    <source>
        <dbReference type="SAM" id="SignalP"/>
    </source>
</evidence>
<comment type="caution">
    <text evidence="2">The sequence shown here is derived from an EMBL/GenBank/DDBJ whole genome shotgun (WGS) entry which is preliminary data.</text>
</comment>
<reference evidence="3" key="1">
    <citation type="journal article" date="2015" name="MBio">
        <title>Genome-Resolved Metagenomic Analysis Reveals Roles for Candidate Phyla and Other Microbial Community Members in Biogeochemical Transformations in Oil Reservoirs.</title>
        <authorList>
            <person name="Hu P."/>
            <person name="Tom L."/>
            <person name="Singh A."/>
            <person name="Thomas B.C."/>
            <person name="Baker B.J."/>
            <person name="Piceno Y.M."/>
            <person name="Andersen G.L."/>
            <person name="Banfield J.F."/>
        </authorList>
    </citation>
    <scope>NUCLEOTIDE SEQUENCE [LARGE SCALE GENOMIC DNA]</scope>
</reference>
<protein>
    <recommendedName>
        <fullName evidence="4">Lipoprotein</fullName>
    </recommendedName>
</protein>
<accession>A0A101HKE0</accession>
<dbReference type="Proteomes" id="UP000054092">
    <property type="component" value="Unassembled WGS sequence"/>
</dbReference>
<evidence type="ECO:0000313" key="3">
    <source>
        <dbReference type="Proteomes" id="UP000054092"/>
    </source>
</evidence>
<feature type="signal peptide" evidence="1">
    <location>
        <begin position="1"/>
        <end position="19"/>
    </location>
</feature>
<dbReference type="AlphaFoldDB" id="A0A101HKE0"/>
<feature type="chain" id="PRO_5007096963" description="Lipoprotein" evidence="1">
    <location>
        <begin position="20"/>
        <end position="274"/>
    </location>
</feature>
<keyword evidence="1" id="KW-0732">Signal</keyword>
<dbReference type="PATRIC" id="fig|1184387.3.peg.145"/>
<evidence type="ECO:0008006" key="4">
    <source>
        <dbReference type="Google" id="ProtNLM"/>
    </source>
</evidence>
<dbReference type="PROSITE" id="PS51257">
    <property type="entry name" value="PROKAR_LIPOPROTEIN"/>
    <property type="match status" value="1"/>
</dbReference>
<name>A0A101HKE0_9BACT</name>